<evidence type="ECO:0000256" key="4">
    <source>
        <dbReference type="ARBA" id="ARBA00023136"/>
    </source>
</evidence>
<dbReference type="AlphaFoldDB" id="A0A9N9Q1A6"/>
<organism evidence="9 10">
    <name type="scientific">Hymenoscyphus fraxineus</name>
    <dbReference type="NCBI Taxonomy" id="746836"/>
    <lineage>
        <taxon>Eukaryota</taxon>
        <taxon>Fungi</taxon>
        <taxon>Dikarya</taxon>
        <taxon>Ascomycota</taxon>
        <taxon>Pezizomycotina</taxon>
        <taxon>Leotiomycetes</taxon>
        <taxon>Helotiales</taxon>
        <taxon>Helotiaceae</taxon>
        <taxon>Hymenoscyphus</taxon>
    </lineage>
</organism>
<evidence type="ECO:0000313" key="9">
    <source>
        <dbReference type="EMBL" id="CAG8961582.1"/>
    </source>
</evidence>
<evidence type="ECO:0000313" key="10">
    <source>
        <dbReference type="Proteomes" id="UP000696280"/>
    </source>
</evidence>
<gene>
    <name evidence="9" type="ORF">HYFRA_00006116</name>
</gene>
<comment type="caution">
    <text evidence="9">The sequence shown here is derived from an EMBL/GenBank/DDBJ whole genome shotgun (WGS) entry which is preliminary data.</text>
</comment>
<name>A0A9N9Q1A6_9HELO</name>
<evidence type="ECO:0000256" key="6">
    <source>
        <dbReference type="SAM" id="MobiDB-lite"/>
    </source>
</evidence>
<feature type="domain" description="Rhodopsin" evidence="8">
    <location>
        <begin position="27"/>
        <end position="292"/>
    </location>
</feature>
<evidence type="ECO:0000256" key="2">
    <source>
        <dbReference type="ARBA" id="ARBA00022692"/>
    </source>
</evidence>
<dbReference type="InterPro" id="IPR049326">
    <property type="entry name" value="Rhodopsin_dom_fungi"/>
</dbReference>
<feature type="transmembrane region" description="Helical" evidence="7">
    <location>
        <begin position="12"/>
        <end position="31"/>
    </location>
</feature>
<feature type="transmembrane region" description="Helical" evidence="7">
    <location>
        <begin position="170"/>
        <end position="193"/>
    </location>
</feature>
<feature type="transmembrane region" description="Helical" evidence="7">
    <location>
        <begin position="123"/>
        <end position="150"/>
    </location>
</feature>
<dbReference type="PANTHER" id="PTHR33048:SF158">
    <property type="entry name" value="MEMBRANE PROTEIN PTH11-LIKE, PUTATIVE-RELATED"/>
    <property type="match status" value="1"/>
</dbReference>
<keyword evidence="2 7" id="KW-0812">Transmembrane</keyword>
<comment type="subcellular location">
    <subcellularLocation>
        <location evidence="1">Membrane</location>
        <topology evidence="1">Multi-pass membrane protein</topology>
    </subcellularLocation>
</comment>
<accession>A0A9N9Q1A6</accession>
<dbReference type="Pfam" id="PF20684">
    <property type="entry name" value="Fung_rhodopsin"/>
    <property type="match status" value="1"/>
</dbReference>
<comment type="similarity">
    <text evidence="5">Belongs to the SAT4 family.</text>
</comment>
<dbReference type="InterPro" id="IPR052337">
    <property type="entry name" value="SAT4-like"/>
</dbReference>
<keyword evidence="10" id="KW-1185">Reference proteome</keyword>
<evidence type="ECO:0000259" key="8">
    <source>
        <dbReference type="Pfam" id="PF20684"/>
    </source>
</evidence>
<dbReference type="OrthoDB" id="5398388at2759"/>
<dbReference type="Proteomes" id="UP000696280">
    <property type="component" value="Unassembled WGS sequence"/>
</dbReference>
<evidence type="ECO:0000256" key="7">
    <source>
        <dbReference type="SAM" id="Phobius"/>
    </source>
</evidence>
<evidence type="ECO:0000256" key="5">
    <source>
        <dbReference type="ARBA" id="ARBA00038359"/>
    </source>
</evidence>
<feature type="transmembrane region" description="Helical" evidence="7">
    <location>
        <begin position="90"/>
        <end position="111"/>
    </location>
</feature>
<proteinExistence type="inferred from homology"/>
<dbReference type="EMBL" id="CAJVRL010000115">
    <property type="protein sequence ID" value="CAG8961582.1"/>
    <property type="molecule type" value="Genomic_DNA"/>
</dbReference>
<reference evidence="9" key="1">
    <citation type="submission" date="2021-07" db="EMBL/GenBank/DDBJ databases">
        <authorList>
            <person name="Durling M."/>
        </authorList>
    </citation>
    <scope>NUCLEOTIDE SEQUENCE</scope>
</reference>
<protein>
    <recommendedName>
        <fullName evidence="8">Rhodopsin domain-containing protein</fullName>
    </recommendedName>
</protein>
<dbReference type="GO" id="GO:0016020">
    <property type="term" value="C:membrane"/>
    <property type="evidence" value="ECO:0007669"/>
    <property type="project" value="UniProtKB-SubCell"/>
</dbReference>
<feature type="transmembrane region" description="Helical" evidence="7">
    <location>
        <begin position="205"/>
        <end position="227"/>
    </location>
</feature>
<keyword evidence="3 7" id="KW-1133">Transmembrane helix</keyword>
<sequence length="382" mass="41712">MTLSDDGVGFLVANVVLPFLAAVAVALRFAARIMKGTPLKMDDWTILVCLIISTATCAASGIYGAAAGIHGVSWELMTRDTFILFRKMEFSDILICHFVFGLTKISVVLFYKRIFTTRRFVIAANIILAAITLFILVSFFTILFCARGVSTFWSTPPQLEGTQYVIDPPSTITAIAVLDITLDIAVLSLPLPVIKSLHMSSRKRWYVAGIFLLGAFCLVCSLVRLYYVRSLVGFTGLSIKRKSGRFAVALCTAQPADGTNTVLSDDNDLWAHIEACASVFTACLPTLGPLFNSKTLDSMVGSFRSLFSLRSRSTFSLTDGKAPKKGNASENSEPDTRGWYELNPKGVTKAKVTHDDTVFDPESQSQGSDTIMVHKSYASETN</sequence>
<feature type="region of interest" description="Disordered" evidence="6">
    <location>
        <begin position="316"/>
        <end position="382"/>
    </location>
</feature>
<feature type="transmembrane region" description="Helical" evidence="7">
    <location>
        <begin position="43"/>
        <end position="70"/>
    </location>
</feature>
<dbReference type="PANTHER" id="PTHR33048">
    <property type="entry name" value="PTH11-LIKE INTEGRAL MEMBRANE PROTEIN (AFU_ORTHOLOGUE AFUA_5G11245)"/>
    <property type="match status" value="1"/>
</dbReference>
<keyword evidence="4 7" id="KW-0472">Membrane</keyword>
<evidence type="ECO:0000256" key="3">
    <source>
        <dbReference type="ARBA" id="ARBA00022989"/>
    </source>
</evidence>
<evidence type="ECO:0000256" key="1">
    <source>
        <dbReference type="ARBA" id="ARBA00004141"/>
    </source>
</evidence>